<dbReference type="EMBL" id="JXTC01000590">
    <property type="protein sequence ID" value="PON44566.1"/>
    <property type="molecule type" value="Genomic_DNA"/>
</dbReference>
<protein>
    <submittedName>
        <fullName evidence="2">Uncharacterized protein</fullName>
    </submittedName>
</protein>
<gene>
    <name evidence="2" type="ORF">TorRG33x02_330600</name>
</gene>
<comment type="caution">
    <text evidence="2">The sequence shown here is derived from an EMBL/GenBank/DDBJ whole genome shotgun (WGS) entry which is preliminary data.</text>
</comment>
<proteinExistence type="predicted"/>
<accession>A0A2P5B741</accession>
<feature type="region of interest" description="Disordered" evidence="1">
    <location>
        <begin position="1"/>
        <end position="54"/>
    </location>
</feature>
<keyword evidence="3" id="KW-1185">Reference proteome</keyword>
<evidence type="ECO:0000313" key="2">
    <source>
        <dbReference type="EMBL" id="PON44566.1"/>
    </source>
</evidence>
<feature type="compositionally biased region" description="Polar residues" evidence="1">
    <location>
        <begin position="43"/>
        <end position="54"/>
    </location>
</feature>
<dbReference type="InParanoid" id="A0A2P5B741"/>
<dbReference type="Proteomes" id="UP000237000">
    <property type="component" value="Unassembled WGS sequence"/>
</dbReference>
<reference evidence="3" key="1">
    <citation type="submission" date="2016-06" db="EMBL/GenBank/DDBJ databases">
        <title>Parallel loss of symbiosis genes in relatives of nitrogen-fixing non-legume Parasponia.</title>
        <authorList>
            <person name="Van Velzen R."/>
            <person name="Holmer R."/>
            <person name="Bu F."/>
            <person name="Rutten L."/>
            <person name="Van Zeijl A."/>
            <person name="Liu W."/>
            <person name="Santuari L."/>
            <person name="Cao Q."/>
            <person name="Sharma T."/>
            <person name="Shen D."/>
            <person name="Roswanjaya Y."/>
            <person name="Wardhani T."/>
            <person name="Kalhor M.S."/>
            <person name="Jansen J."/>
            <person name="Van den Hoogen J."/>
            <person name="Gungor B."/>
            <person name="Hartog M."/>
            <person name="Hontelez J."/>
            <person name="Verver J."/>
            <person name="Yang W.-C."/>
            <person name="Schijlen E."/>
            <person name="Repin R."/>
            <person name="Schilthuizen M."/>
            <person name="Schranz E."/>
            <person name="Heidstra R."/>
            <person name="Miyata K."/>
            <person name="Fedorova E."/>
            <person name="Kohlen W."/>
            <person name="Bisseling T."/>
            <person name="Smit S."/>
            <person name="Geurts R."/>
        </authorList>
    </citation>
    <scope>NUCLEOTIDE SEQUENCE [LARGE SCALE GENOMIC DNA]</scope>
    <source>
        <strain evidence="3">cv. RG33-2</strain>
    </source>
</reference>
<organism evidence="2 3">
    <name type="scientific">Trema orientale</name>
    <name type="common">Charcoal tree</name>
    <name type="synonym">Celtis orientalis</name>
    <dbReference type="NCBI Taxonomy" id="63057"/>
    <lineage>
        <taxon>Eukaryota</taxon>
        <taxon>Viridiplantae</taxon>
        <taxon>Streptophyta</taxon>
        <taxon>Embryophyta</taxon>
        <taxon>Tracheophyta</taxon>
        <taxon>Spermatophyta</taxon>
        <taxon>Magnoliopsida</taxon>
        <taxon>eudicotyledons</taxon>
        <taxon>Gunneridae</taxon>
        <taxon>Pentapetalae</taxon>
        <taxon>rosids</taxon>
        <taxon>fabids</taxon>
        <taxon>Rosales</taxon>
        <taxon>Cannabaceae</taxon>
        <taxon>Trema</taxon>
    </lineage>
</organism>
<evidence type="ECO:0000256" key="1">
    <source>
        <dbReference type="SAM" id="MobiDB-lite"/>
    </source>
</evidence>
<sequence>MAETGRKMTATMRRIQPYRQCHKRRSGDAPMAKKPHSSRKFQGGQSPSADNCED</sequence>
<feature type="non-terminal residue" evidence="2">
    <location>
        <position position="54"/>
    </location>
</feature>
<name>A0A2P5B741_TREOI</name>
<evidence type="ECO:0000313" key="3">
    <source>
        <dbReference type="Proteomes" id="UP000237000"/>
    </source>
</evidence>
<dbReference type="AlphaFoldDB" id="A0A2P5B741"/>